<evidence type="ECO:0000259" key="1">
    <source>
        <dbReference type="PROSITE" id="PS50878"/>
    </source>
</evidence>
<proteinExistence type="predicted"/>
<dbReference type="STRING" id="70415.A0A5S6QSA1"/>
<dbReference type="PANTHER" id="PTHR21301">
    <property type="entry name" value="REVERSE TRANSCRIPTASE"/>
    <property type="match status" value="1"/>
</dbReference>
<dbReference type="InterPro" id="IPR000477">
    <property type="entry name" value="RT_dom"/>
</dbReference>
<dbReference type="Pfam" id="PF26215">
    <property type="entry name" value="HTH_animal"/>
    <property type="match status" value="1"/>
</dbReference>
<protein>
    <submittedName>
        <fullName evidence="3">Reverse transcriptase domain-containing protein</fullName>
    </submittedName>
</protein>
<dbReference type="PANTHER" id="PTHR21301:SF10">
    <property type="entry name" value="REVERSE TRANSCRIPTASE DOMAIN-CONTAINING PROTEIN"/>
    <property type="match status" value="1"/>
</dbReference>
<reference evidence="3" key="1">
    <citation type="submission" date="2019-12" db="UniProtKB">
        <authorList>
            <consortium name="WormBaseParasite"/>
        </authorList>
    </citation>
    <scope>IDENTIFICATION</scope>
</reference>
<dbReference type="Proteomes" id="UP000046395">
    <property type="component" value="Unassembled WGS sequence"/>
</dbReference>
<dbReference type="WBParaSite" id="TMUE_2000010241.1">
    <property type="protein sequence ID" value="TMUE_2000010241.1"/>
    <property type="gene ID" value="WBGene00286798"/>
</dbReference>
<dbReference type="Pfam" id="PF00078">
    <property type="entry name" value="RVT_1"/>
    <property type="match status" value="1"/>
</dbReference>
<evidence type="ECO:0000313" key="3">
    <source>
        <dbReference type="WBParaSite" id="TMUE_2000010241.1"/>
    </source>
</evidence>
<accession>A0A5S6QSA1</accession>
<dbReference type="PROSITE" id="PS50878">
    <property type="entry name" value="RT_POL"/>
    <property type="match status" value="1"/>
</dbReference>
<keyword evidence="2" id="KW-1185">Reference proteome</keyword>
<dbReference type="AlphaFoldDB" id="A0A5S6QSA1"/>
<evidence type="ECO:0000313" key="2">
    <source>
        <dbReference type="Proteomes" id="UP000046395"/>
    </source>
</evidence>
<name>A0A5S6QSA1_TRIMR</name>
<feature type="domain" description="Reverse transcriptase" evidence="1">
    <location>
        <begin position="160"/>
        <end position="403"/>
    </location>
</feature>
<sequence length="465" mass="52251">MNDVDKAVVNLSFTVLSSVEIVRSKGLSFVPTPREPPILDRVSSVDHSLSWTEPMKAAEIKGAISGSLMHRYRVTPNINNLERKVMKNLRDKKDLMVTKADKGNVVVLLNREEYITKINSLLDSEVYRALRSDPTSGTRKVALLLLRCFAEETKDKTLSKIAQKLHFVSNSKCPELYGLPKIHKPEIPLRPVICSTKSMTSDLCCYLKSIIQPLTGNRVSHVSNHKDFCSALKTLTIARNHAMVSCDVKNLFTSIPMAHTLSTLQRLLNSDSTLHQRTSLNPFRIVKLVSFCMNEGNFFRFQDTFYAQTNGAPMGRSLSPVLAEVFMEEFEEMALNKDSCPVAPVLFKRYVDDCFAILEEGEDITLLQHLNSIFPGKITLTMEEVKNSLPFLDVLVQKEGRKLTTMVYGKPTHSDRYLHFTSHQPLSVNRGIATGMIDRASTICDPKHLGTELNHIVKALQKIGT</sequence>
<dbReference type="InterPro" id="IPR058912">
    <property type="entry name" value="HTH_animal"/>
</dbReference>
<organism evidence="2 3">
    <name type="scientific">Trichuris muris</name>
    <name type="common">Mouse whipworm</name>
    <dbReference type="NCBI Taxonomy" id="70415"/>
    <lineage>
        <taxon>Eukaryota</taxon>
        <taxon>Metazoa</taxon>
        <taxon>Ecdysozoa</taxon>
        <taxon>Nematoda</taxon>
        <taxon>Enoplea</taxon>
        <taxon>Dorylaimia</taxon>
        <taxon>Trichinellida</taxon>
        <taxon>Trichuridae</taxon>
        <taxon>Trichuris</taxon>
    </lineage>
</organism>